<accession>A0A0R3TER7</accession>
<name>A0A0R3TER7_RODNA</name>
<organism evidence="4">
    <name type="scientific">Rodentolepis nana</name>
    <name type="common">Dwarf tapeworm</name>
    <name type="synonym">Hymenolepis nana</name>
    <dbReference type="NCBI Taxonomy" id="102285"/>
    <lineage>
        <taxon>Eukaryota</taxon>
        <taxon>Metazoa</taxon>
        <taxon>Spiralia</taxon>
        <taxon>Lophotrochozoa</taxon>
        <taxon>Platyhelminthes</taxon>
        <taxon>Cestoda</taxon>
        <taxon>Eucestoda</taxon>
        <taxon>Cyclophyllidea</taxon>
        <taxon>Hymenolepididae</taxon>
        <taxon>Rodentolepis</taxon>
    </lineage>
</organism>
<protein>
    <submittedName>
        <fullName evidence="2 4">Uncharacterized protein</fullName>
    </submittedName>
</protein>
<evidence type="ECO:0000313" key="2">
    <source>
        <dbReference type="EMBL" id="VDO01414.1"/>
    </source>
</evidence>
<dbReference type="OrthoDB" id="10491836at2759"/>
<dbReference type="EMBL" id="UZAE01004906">
    <property type="protein sequence ID" value="VDO01414.1"/>
    <property type="molecule type" value="Genomic_DNA"/>
</dbReference>
<evidence type="ECO:0000256" key="1">
    <source>
        <dbReference type="SAM" id="MobiDB-lite"/>
    </source>
</evidence>
<dbReference type="AlphaFoldDB" id="A0A0R3TER7"/>
<sequence length="214" mass="24598">MECDSTCREDPFHYRGYGEDGASIAINLKTIAVDVKIPEPSYPYYEERVNVESVIDKITNPLAVTDEVYFPISRLSPSQRAIRPSTHKYQNGNTTDQRPSITRTAHLVAAFHRENLRKHRRIRRSHLTTPSSNENRSEVDDENVNQNANRCVYRTYVQKRVLTDKNGATPKLEIAAYRQTDDLSFQLNRMSLFDSKENAISTVNSDENITEMEV</sequence>
<evidence type="ECO:0000313" key="4">
    <source>
        <dbReference type="WBParaSite" id="HNAJ_0000555601-mRNA-1"/>
    </source>
</evidence>
<keyword evidence="3" id="KW-1185">Reference proteome</keyword>
<feature type="region of interest" description="Disordered" evidence="1">
    <location>
        <begin position="120"/>
        <end position="143"/>
    </location>
</feature>
<dbReference type="Proteomes" id="UP000278807">
    <property type="component" value="Unassembled WGS sequence"/>
</dbReference>
<evidence type="ECO:0000313" key="3">
    <source>
        <dbReference type="Proteomes" id="UP000278807"/>
    </source>
</evidence>
<proteinExistence type="predicted"/>
<dbReference type="WBParaSite" id="HNAJ_0000555601-mRNA-1">
    <property type="protein sequence ID" value="HNAJ_0000555601-mRNA-1"/>
    <property type="gene ID" value="HNAJ_0000555601"/>
</dbReference>
<reference evidence="4" key="1">
    <citation type="submission" date="2017-02" db="UniProtKB">
        <authorList>
            <consortium name="WormBaseParasite"/>
        </authorList>
    </citation>
    <scope>IDENTIFICATION</scope>
</reference>
<gene>
    <name evidence="2" type="ORF">HNAJ_LOCUS5554</name>
</gene>
<reference evidence="2 3" key="2">
    <citation type="submission" date="2018-11" db="EMBL/GenBank/DDBJ databases">
        <authorList>
            <consortium name="Pathogen Informatics"/>
        </authorList>
    </citation>
    <scope>NUCLEOTIDE SEQUENCE [LARGE SCALE GENOMIC DNA]</scope>
</reference>